<evidence type="ECO:0000313" key="1">
    <source>
        <dbReference type="EMBL" id="TPX32769.1"/>
    </source>
</evidence>
<feature type="non-terminal residue" evidence="1">
    <location>
        <position position="1"/>
    </location>
</feature>
<gene>
    <name evidence="1" type="ORF">SeLEV6574_g08436</name>
</gene>
<reference evidence="1 2" key="1">
    <citation type="journal article" date="2019" name="Sci. Rep.">
        <title>Comparative genomics of chytrid fungi reveal insights into the obligate biotrophic and pathogenic lifestyle of Synchytrium endobioticum.</title>
        <authorList>
            <person name="van de Vossenberg B.T.L.H."/>
            <person name="Warris S."/>
            <person name="Nguyen H.D.T."/>
            <person name="van Gent-Pelzer M.P.E."/>
            <person name="Joly D.L."/>
            <person name="van de Geest H.C."/>
            <person name="Bonants P.J.M."/>
            <person name="Smith D.S."/>
            <person name="Levesque C.A."/>
            <person name="van der Lee T.A.J."/>
        </authorList>
    </citation>
    <scope>NUCLEOTIDE SEQUENCE [LARGE SCALE GENOMIC DNA]</scope>
    <source>
        <strain evidence="1 2">LEV6574</strain>
    </source>
</reference>
<proteinExistence type="predicted"/>
<dbReference type="AlphaFoldDB" id="A0A507C139"/>
<sequence>KSNWEAYAAIDHTSIQGAQEDERVALQCVYQGLLAWDNTNCCGCYGTLSVIPSSDTSVAISIPGSTNNTKKSNDQFIQLIITLGYVGYN</sequence>
<dbReference type="Proteomes" id="UP000320475">
    <property type="component" value="Unassembled WGS sequence"/>
</dbReference>
<accession>A0A507C139</accession>
<organism evidence="1 2">
    <name type="scientific">Synchytrium endobioticum</name>
    <dbReference type="NCBI Taxonomy" id="286115"/>
    <lineage>
        <taxon>Eukaryota</taxon>
        <taxon>Fungi</taxon>
        <taxon>Fungi incertae sedis</taxon>
        <taxon>Chytridiomycota</taxon>
        <taxon>Chytridiomycota incertae sedis</taxon>
        <taxon>Chytridiomycetes</taxon>
        <taxon>Synchytriales</taxon>
        <taxon>Synchytriaceae</taxon>
        <taxon>Synchytrium</taxon>
    </lineage>
</organism>
<evidence type="ECO:0000313" key="2">
    <source>
        <dbReference type="Proteomes" id="UP000320475"/>
    </source>
</evidence>
<protein>
    <submittedName>
        <fullName evidence="1">Uncharacterized protein</fullName>
    </submittedName>
</protein>
<name>A0A507C139_9FUNG</name>
<dbReference type="VEuPathDB" id="FungiDB:SeMB42_g06693"/>
<comment type="caution">
    <text evidence="1">The sequence shown here is derived from an EMBL/GenBank/DDBJ whole genome shotgun (WGS) entry which is preliminary data.</text>
</comment>
<dbReference type="EMBL" id="QEAM01000942">
    <property type="protein sequence ID" value="TPX32769.1"/>
    <property type="molecule type" value="Genomic_DNA"/>
</dbReference>